<evidence type="ECO:0000256" key="7">
    <source>
        <dbReference type="ARBA" id="ARBA00022840"/>
    </source>
</evidence>
<evidence type="ECO:0000256" key="13">
    <source>
        <dbReference type="RuleBase" id="RU003785"/>
    </source>
</evidence>
<organism evidence="14 15">
    <name type="scientific">Meridianimarinicoccus marinus</name>
    <dbReference type="NCBI Taxonomy" id="3231483"/>
    <lineage>
        <taxon>Bacteria</taxon>
        <taxon>Pseudomonadati</taxon>
        <taxon>Pseudomonadota</taxon>
        <taxon>Alphaproteobacteria</taxon>
        <taxon>Rhodobacterales</taxon>
        <taxon>Paracoccaceae</taxon>
        <taxon>Meridianimarinicoccus</taxon>
    </lineage>
</organism>
<feature type="binding site" evidence="10">
    <location>
        <begin position="19"/>
        <end position="26"/>
    </location>
    <ligand>
        <name>ATP</name>
        <dbReference type="ChEBI" id="CHEBI:30616"/>
    </ligand>
</feature>
<proteinExistence type="inferred from homology"/>
<dbReference type="Gene3D" id="1.10.20.140">
    <property type="match status" value="1"/>
</dbReference>
<comment type="subunit">
    <text evidence="10">Monomer.</text>
</comment>
<keyword evidence="5 10" id="KW-0819">tRNA processing</keyword>
<feature type="site" description="Interaction with substrate tRNA" evidence="10">
    <location>
        <position position="128"/>
    </location>
</feature>
<keyword evidence="4 10" id="KW-0808">Transferase</keyword>
<sequence length="297" mass="32337">MIQDLLETLPPARPVLLAGPTASGKSALALAVAEAQGRVVVNADALQVYDCWQVLSARPAPDELARAEHALYGHVAYDAAYSTGHWLREVAPCLERDPAPIIIGGTGLYFMALTEGLADIPATRPEVREAASAHRARVGLETMADDLDPATRARIDLNNPMRVQRAWEVQQQTGRGLADWQAETPPALLPADRAACWQIAADPVWLNARIDRRFDAMMAHGALDEVRAILPVWDPALPSAKAIGAPELVALLRGEISESDAVARARIASHQYAKRQRTWFRRRMTGWQLLDACAIGA</sequence>
<gene>
    <name evidence="10 14" type="primary">miaA</name>
    <name evidence="14" type="ORF">AB0T83_02200</name>
</gene>
<feature type="site" description="Interaction with substrate tRNA" evidence="10">
    <location>
        <position position="106"/>
    </location>
</feature>
<evidence type="ECO:0000313" key="15">
    <source>
        <dbReference type="Proteomes" id="UP001553161"/>
    </source>
</evidence>
<evidence type="ECO:0000256" key="3">
    <source>
        <dbReference type="ARBA" id="ARBA00005842"/>
    </source>
</evidence>
<dbReference type="Proteomes" id="UP001553161">
    <property type="component" value="Unassembled WGS sequence"/>
</dbReference>
<keyword evidence="6 10" id="KW-0547">Nucleotide-binding</keyword>
<keyword evidence="15" id="KW-1185">Reference proteome</keyword>
<dbReference type="PANTHER" id="PTHR11088:SF60">
    <property type="entry name" value="TRNA DIMETHYLALLYLTRANSFERASE"/>
    <property type="match status" value="1"/>
</dbReference>
<evidence type="ECO:0000256" key="11">
    <source>
        <dbReference type="RuleBase" id="RU003783"/>
    </source>
</evidence>
<evidence type="ECO:0000256" key="2">
    <source>
        <dbReference type="ARBA" id="ARBA00003213"/>
    </source>
</evidence>
<protein>
    <recommendedName>
        <fullName evidence="10">tRNA dimethylallyltransferase</fullName>
        <ecNumber evidence="10">2.5.1.75</ecNumber>
    </recommendedName>
    <alternativeName>
        <fullName evidence="10">Dimethylallyl diphosphate:tRNA dimethylallyltransferase</fullName>
        <shortName evidence="10">DMAPP:tRNA dimethylallyltransferase</shortName>
        <shortName evidence="10">DMATase</shortName>
    </alternativeName>
    <alternativeName>
        <fullName evidence="10">Isopentenyl-diphosphate:tRNA isopentenyltransferase</fullName>
        <shortName evidence="10">IPP transferase</shortName>
        <shortName evidence="10">IPPT</shortName>
        <shortName evidence="10">IPTase</shortName>
    </alternativeName>
</protein>
<dbReference type="PANTHER" id="PTHR11088">
    <property type="entry name" value="TRNA DIMETHYLALLYLTRANSFERASE"/>
    <property type="match status" value="1"/>
</dbReference>
<dbReference type="Pfam" id="PF01715">
    <property type="entry name" value="IPPT"/>
    <property type="match status" value="1"/>
</dbReference>
<evidence type="ECO:0000313" key="14">
    <source>
        <dbReference type="EMBL" id="MEV8465593.1"/>
    </source>
</evidence>
<comment type="function">
    <text evidence="2 10 12">Catalyzes the transfer of a dimethylallyl group onto the adenine at position 37 in tRNAs that read codons beginning with uridine, leading to the formation of N6-(dimethylallyl)adenosine (i(6)A).</text>
</comment>
<evidence type="ECO:0000256" key="9">
    <source>
        <dbReference type="ARBA" id="ARBA00049563"/>
    </source>
</evidence>
<comment type="similarity">
    <text evidence="3 10 13">Belongs to the IPP transferase family.</text>
</comment>
<comment type="cofactor">
    <cofactor evidence="1 10">
        <name>Mg(2+)</name>
        <dbReference type="ChEBI" id="CHEBI:18420"/>
    </cofactor>
</comment>
<comment type="catalytic activity">
    <reaction evidence="9 10 11">
        <text>adenosine(37) in tRNA + dimethylallyl diphosphate = N(6)-dimethylallyladenosine(37) in tRNA + diphosphate</text>
        <dbReference type="Rhea" id="RHEA:26482"/>
        <dbReference type="Rhea" id="RHEA-COMP:10162"/>
        <dbReference type="Rhea" id="RHEA-COMP:10375"/>
        <dbReference type="ChEBI" id="CHEBI:33019"/>
        <dbReference type="ChEBI" id="CHEBI:57623"/>
        <dbReference type="ChEBI" id="CHEBI:74411"/>
        <dbReference type="ChEBI" id="CHEBI:74415"/>
        <dbReference type="EC" id="2.5.1.75"/>
    </reaction>
</comment>
<dbReference type="Gene3D" id="3.40.50.300">
    <property type="entry name" value="P-loop containing nucleotide triphosphate hydrolases"/>
    <property type="match status" value="1"/>
</dbReference>
<dbReference type="EMBL" id="JBFBVU010000002">
    <property type="protein sequence ID" value="MEV8465593.1"/>
    <property type="molecule type" value="Genomic_DNA"/>
</dbReference>
<dbReference type="EC" id="2.5.1.75" evidence="10"/>
<accession>A0ABV3L269</accession>
<evidence type="ECO:0000256" key="5">
    <source>
        <dbReference type="ARBA" id="ARBA00022694"/>
    </source>
</evidence>
<evidence type="ECO:0000256" key="10">
    <source>
        <dbReference type="HAMAP-Rule" id="MF_00185"/>
    </source>
</evidence>
<reference evidence="14 15" key="1">
    <citation type="submission" date="2024-07" db="EMBL/GenBank/DDBJ databases">
        <authorList>
            <person name="Kang M."/>
        </authorList>
    </citation>
    <scope>NUCLEOTIDE SEQUENCE [LARGE SCALE GENOMIC DNA]</scope>
    <source>
        <strain evidence="14 15">DFM31</strain>
    </source>
</reference>
<dbReference type="RefSeq" id="WP_366191169.1">
    <property type="nucleotide sequence ID" value="NZ_JBFBVU010000002.1"/>
</dbReference>
<keyword evidence="8 10" id="KW-0460">Magnesium</keyword>
<evidence type="ECO:0000256" key="1">
    <source>
        <dbReference type="ARBA" id="ARBA00001946"/>
    </source>
</evidence>
<feature type="binding site" evidence="10">
    <location>
        <begin position="21"/>
        <end position="26"/>
    </location>
    <ligand>
        <name>substrate</name>
    </ligand>
</feature>
<dbReference type="InterPro" id="IPR039657">
    <property type="entry name" value="Dimethylallyltransferase"/>
</dbReference>
<keyword evidence="7 10" id="KW-0067">ATP-binding</keyword>
<comment type="caution">
    <text evidence="10">Lacks conserved residue(s) required for the propagation of feature annotation.</text>
</comment>
<comment type="caution">
    <text evidence="14">The sequence shown here is derived from an EMBL/GenBank/DDBJ whole genome shotgun (WGS) entry which is preliminary data.</text>
</comment>
<name>A0ABV3L269_9RHOB</name>
<dbReference type="InterPro" id="IPR027417">
    <property type="entry name" value="P-loop_NTPase"/>
</dbReference>
<evidence type="ECO:0000256" key="12">
    <source>
        <dbReference type="RuleBase" id="RU003784"/>
    </source>
</evidence>
<dbReference type="GO" id="GO:0052381">
    <property type="term" value="F:tRNA dimethylallyltransferase activity"/>
    <property type="evidence" value="ECO:0007669"/>
    <property type="project" value="UniProtKB-EC"/>
</dbReference>
<dbReference type="NCBIfam" id="TIGR00174">
    <property type="entry name" value="miaA"/>
    <property type="match status" value="1"/>
</dbReference>
<dbReference type="SUPFAM" id="SSF52540">
    <property type="entry name" value="P-loop containing nucleoside triphosphate hydrolases"/>
    <property type="match status" value="2"/>
</dbReference>
<evidence type="ECO:0000256" key="6">
    <source>
        <dbReference type="ARBA" id="ARBA00022741"/>
    </source>
</evidence>
<dbReference type="InterPro" id="IPR018022">
    <property type="entry name" value="IPT"/>
</dbReference>
<evidence type="ECO:0000256" key="4">
    <source>
        <dbReference type="ARBA" id="ARBA00022679"/>
    </source>
</evidence>
<dbReference type="HAMAP" id="MF_00185">
    <property type="entry name" value="IPP_trans"/>
    <property type="match status" value="1"/>
</dbReference>
<evidence type="ECO:0000256" key="8">
    <source>
        <dbReference type="ARBA" id="ARBA00022842"/>
    </source>
</evidence>